<organism evidence="3 4">
    <name type="scientific">Trichostrongylus colubriformis</name>
    <name type="common">Black scour worm</name>
    <dbReference type="NCBI Taxonomy" id="6319"/>
    <lineage>
        <taxon>Eukaryota</taxon>
        <taxon>Metazoa</taxon>
        <taxon>Ecdysozoa</taxon>
        <taxon>Nematoda</taxon>
        <taxon>Chromadorea</taxon>
        <taxon>Rhabditida</taxon>
        <taxon>Rhabditina</taxon>
        <taxon>Rhabditomorpha</taxon>
        <taxon>Strongyloidea</taxon>
        <taxon>Trichostrongylidae</taxon>
        <taxon>Trichostrongylus</taxon>
    </lineage>
</organism>
<feature type="compositionally biased region" description="Low complexity" evidence="2">
    <location>
        <begin position="324"/>
        <end position="339"/>
    </location>
</feature>
<feature type="region of interest" description="Disordered" evidence="2">
    <location>
        <begin position="320"/>
        <end position="361"/>
    </location>
</feature>
<feature type="coiled-coil region" evidence="1">
    <location>
        <begin position="9"/>
        <end position="43"/>
    </location>
</feature>
<feature type="compositionally biased region" description="Polar residues" evidence="2">
    <location>
        <begin position="199"/>
        <end position="208"/>
    </location>
</feature>
<evidence type="ECO:0000256" key="1">
    <source>
        <dbReference type="SAM" id="Coils"/>
    </source>
</evidence>
<gene>
    <name evidence="3" type="ORF">GCK32_013255</name>
</gene>
<keyword evidence="1" id="KW-0175">Coiled coil</keyword>
<evidence type="ECO:0000313" key="3">
    <source>
        <dbReference type="EMBL" id="KAK5981158.1"/>
    </source>
</evidence>
<evidence type="ECO:0000256" key="2">
    <source>
        <dbReference type="SAM" id="MobiDB-lite"/>
    </source>
</evidence>
<accession>A0AAN8GB84</accession>
<feature type="region of interest" description="Disordered" evidence="2">
    <location>
        <begin position="186"/>
        <end position="216"/>
    </location>
</feature>
<feature type="compositionally biased region" description="Basic residues" evidence="2">
    <location>
        <begin position="346"/>
        <end position="357"/>
    </location>
</feature>
<keyword evidence="4" id="KW-1185">Reference proteome</keyword>
<protein>
    <submittedName>
        <fullName evidence="3">Uncharacterized protein</fullName>
    </submittedName>
</protein>
<reference evidence="3 4" key="1">
    <citation type="submission" date="2019-10" db="EMBL/GenBank/DDBJ databases">
        <title>Assembly and Annotation for the nematode Trichostrongylus colubriformis.</title>
        <authorList>
            <person name="Martin J."/>
        </authorList>
    </citation>
    <scope>NUCLEOTIDE SEQUENCE [LARGE SCALE GENOMIC DNA]</scope>
    <source>
        <strain evidence="3">G859</strain>
        <tissue evidence="3">Whole worm</tissue>
    </source>
</reference>
<comment type="caution">
    <text evidence="3">The sequence shown here is derived from an EMBL/GenBank/DDBJ whole genome shotgun (WGS) entry which is preliminary data.</text>
</comment>
<dbReference type="Proteomes" id="UP001331761">
    <property type="component" value="Unassembled WGS sequence"/>
</dbReference>
<name>A0AAN8GB84_TRICO</name>
<sequence length="540" mass="60169">MSDDMERELERILNEDDAQDCRMDKLQQELTQLRAQVVQLSQQNLQQDLPERLASMFREGKLSSADEIKSELDRVLEQEREAMHTALVPLSETATRFTEIVSEVHEKHSKELDAIFDQAQHDDVCIRALSKMLSVASTEVVGAVKHLIEGKQGRTDTARAFQQLHAKDFPRVIGLQPIQFDAVRAAEEERASQRASTSHGATFSSQGQPPEREALNDTGSQVSILPLDLLLAASKAGFNLDEDVEEVQMDPHTTIYDASGHKMSFKGAVRLSLALEGSPKHRVVFLERKGGDATIVLGTNILQKRSLQLLLSTPKFMPMQSACTQSTPTSKSKSTQTTPVEQQKSAKSKRHPKRHRVERAPLVDKSIVTNPAPQSLERRKSNTAVIVPRMYIKPGETKPISLTEEHLQKEQILWSTCEMIPHAVCGVNQTTVTLPVTNSTKATKVFQVGETVGEWDQSLLVEKAPLACTTMLERTSAPTADRWNSLIELLKQNKSDGKLETELKTGRSRRSMSGSTSSVTPLLVWNFQHSCTIRTSWTPL</sequence>
<dbReference type="EMBL" id="WIXE01006582">
    <property type="protein sequence ID" value="KAK5981158.1"/>
    <property type="molecule type" value="Genomic_DNA"/>
</dbReference>
<proteinExistence type="predicted"/>
<evidence type="ECO:0000313" key="4">
    <source>
        <dbReference type="Proteomes" id="UP001331761"/>
    </source>
</evidence>
<dbReference type="AlphaFoldDB" id="A0AAN8GB84"/>